<keyword evidence="2" id="KW-1185">Reference proteome</keyword>
<evidence type="ECO:0000313" key="1">
    <source>
        <dbReference type="EMBL" id="KAG0589251.1"/>
    </source>
</evidence>
<comment type="caution">
    <text evidence="1">The sequence shown here is derived from an EMBL/GenBank/DDBJ whole genome shotgun (WGS) entry which is preliminary data.</text>
</comment>
<reference evidence="1" key="1">
    <citation type="submission" date="2020-06" db="EMBL/GenBank/DDBJ databases">
        <title>WGS assembly of Ceratodon purpureus strain R40.</title>
        <authorList>
            <person name="Carey S.B."/>
            <person name="Jenkins J."/>
            <person name="Shu S."/>
            <person name="Lovell J.T."/>
            <person name="Sreedasyam A."/>
            <person name="Maumus F."/>
            <person name="Tiley G.P."/>
            <person name="Fernandez-Pozo N."/>
            <person name="Barry K."/>
            <person name="Chen C."/>
            <person name="Wang M."/>
            <person name="Lipzen A."/>
            <person name="Daum C."/>
            <person name="Saski C.A."/>
            <person name="Payton A.C."/>
            <person name="Mcbreen J.C."/>
            <person name="Conrad R.E."/>
            <person name="Kollar L.M."/>
            <person name="Olsson S."/>
            <person name="Huttunen S."/>
            <person name="Landis J.B."/>
            <person name="Wickett N.J."/>
            <person name="Johnson M.G."/>
            <person name="Rensing S.A."/>
            <person name="Grimwood J."/>
            <person name="Schmutz J."/>
            <person name="Mcdaniel S.F."/>
        </authorList>
    </citation>
    <scope>NUCLEOTIDE SEQUENCE</scope>
    <source>
        <strain evidence="1">R40</strain>
    </source>
</reference>
<dbReference type="AlphaFoldDB" id="A0A8T0J305"/>
<gene>
    <name evidence="1" type="ORF">KC19_1G007400</name>
</gene>
<organism evidence="1 2">
    <name type="scientific">Ceratodon purpureus</name>
    <name type="common">Fire moss</name>
    <name type="synonym">Dicranum purpureum</name>
    <dbReference type="NCBI Taxonomy" id="3225"/>
    <lineage>
        <taxon>Eukaryota</taxon>
        <taxon>Viridiplantae</taxon>
        <taxon>Streptophyta</taxon>
        <taxon>Embryophyta</taxon>
        <taxon>Bryophyta</taxon>
        <taxon>Bryophytina</taxon>
        <taxon>Bryopsida</taxon>
        <taxon>Dicranidae</taxon>
        <taxon>Pseudoditrichales</taxon>
        <taxon>Ditrichaceae</taxon>
        <taxon>Ceratodon</taxon>
    </lineage>
</organism>
<sequence length="73" mass="8465">MKKLIGFRSLCFSYSVMSYISCFSQHLSIPDGYPSKRESLKRHVLLRALRGEKMVSRSCWLTTVNLRHRETAG</sequence>
<accession>A0A8T0J305</accession>
<evidence type="ECO:0000313" key="2">
    <source>
        <dbReference type="Proteomes" id="UP000822688"/>
    </source>
</evidence>
<dbReference type="Proteomes" id="UP000822688">
    <property type="component" value="Chromosome 1"/>
</dbReference>
<dbReference type="EMBL" id="CM026421">
    <property type="protein sequence ID" value="KAG0589251.1"/>
    <property type="molecule type" value="Genomic_DNA"/>
</dbReference>
<proteinExistence type="predicted"/>
<name>A0A8T0J305_CERPU</name>
<protein>
    <submittedName>
        <fullName evidence="1">Uncharacterized protein</fullName>
    </submittedName>
</protein>